<feature type="compositionally biased region" description="Low complexity" evidence="6">
    <location>
        <begin position="127"/>
        <end position="139"/>
    </location>
</feature>
<accession>A0A182VC33</accession>
<dbReference type="PANTHER" id="PTHR24131:SF10">
    <property type="entry name" value="ANKYRIN-REPEAT, SH3-DOMAIN, AND PROLINE-RICH-REGION CONTAINING PROTEIN, ISOFORM B"/>
    <property type="match status" value="1"/>
</dbReference>
<keyword evidence="5" id="KW-0175">Coiled coil</keyword>
<sequence length="250" mass="28779">MAMRQQHQIDTQHQMLAAKEQRLRFLKSQETRNAVSVAEAERLRRLRERVEAQESKLRRLRALRGQVDLQKTYNVTLGNDLDSIRALFSEKEKELTLAVAKVEALTRQLEELRRDRRGVGNGTNGISYSLNSNSHNNNSTSAAKELEKLRLEHAYRNQLSMQQNARLNMQRETLQQRQIELHSVDKRIVELQSRIHKKRILNVQNYNLNAGNVSPGSGQNNHGKITPSSVNQPLHSSFELMKLKLVSSSR</sequence>
<keyword evidence="2" id="KW-0677">Repeat</keyword>
<evidence type="ECO:0000256" key="3">
    <source>
        <dbReference type="ARBA" id="ARBA00023043"/>
    </source>
</evidence>
<dbReference type="GO" id="GO:0042981">
    <property type="term" value="P:regulation of apoptotic process"/>
    <property type="evidence" value="ECO:0007669"/>
    <property type="project" value="InterPro"/>
</dbReference>
<feature type="region of interest" description="Disordered" evidence="6">
    <location>
        <begin position="120"/>
        <end position="139"/>
    </location>
</feature>
<dbReference type="STRING" id="30066.A0A182VC33"/>
<proteinExistence type="predicted"/>
<comment type="subcellular location">
    <subcellularLocation>
        <location evidence="1">Nucleus</location>
    </subcellularLocation>
</comment>
<evidence type="ECO:0000256" key="1">
    <source>
        <dbReference type="ARBA" id="ARBA00004123"/>
    </source>
</evidence>
<feature type="region of interest" description="Disordered" evidence="6">
    <location>
        <begin position="212"/>
        <end position="232"/>
    </location>
</feature>
<evidence type="ECO:0000313" key="7">
    <source>
        <dbReference type="EnsemblMetazoa" id="AMEM012425-PA"/>
    </source>
</evidence>
<dbReference type="VEuPathDB" id="VectorBase:AMEM21_002265"/>
<keyword evidence="4" id="KW-0539">Nucleus</keyword>
<evidence type="ECO:0000256" key="2">
    <source>
        <dbReference type="ARBA" id="ARBA00022737"/>
    </source>
</evidence>
<dbReference type="GO" id="GO:0002039">
    <property type="term" value="F:p53 binding"/>
    <property type="evidence" value="ECO:0007669"/>
    <property type="project" value="InterPro"/>
</dbReference>
<dbReference type="Proteomes" id="UP000075903">
    <property type="component" value="Unassembled WGS sequence"/>
</dbReference>
<dbReference type="PANTHER" id="PTHR24131">
    <property type="entry name" value="APOPTOSIS-STIMULATING OF P53 PROTEIN"/>
    <property type="match status" value="1"/>
</dbReference>
<dbReference type="GO" id="GO:0005634">
    <property type="term" value="C:nucleus"/>
    <property type="evidence" value="ECO:0007669"/>
    <property type="project" value="UniProtKB-SubCell"/>
</dbReference>
<keyword evidence="8" id="KW-1185">Reference proteome</keyword>
<evidence type="ECO:0000256" key="4">
    <source>
        <dbReference type="ARBA" id="ARBA00023242"/>
    </source>
</evidence>
<keyword evidence="3" id="KW-0040">ANK repeat</keyword>
<dbReference type="InterPro" id="IPR047163">
    <property type="entry name" value="ASPP1/2"/>
</dbReference>
<dbReference type="AlphaFoldDB" id="A0A182VC33"/>
<evidence type="ECO:0000256" key="6">
    <source>
        <dbReference type="SAM" id="MobiDB-lite"/>
    </source>
</evidence>
<name>A0A182VC33_ANOME</name>
<evidence type="ECO:0000313" key="8">
    <source>
        <dbReference type="Proteomes" id="UP000075903"/>
    </source>
</evidence>
<dbReference type="VEuPathDB" id="VectorBase:AMEM012425"/>
<feature type="coiled-coil region" evidence="5">
    <location>
        <begin position="36"/>
        <end position="63"/>
    </location>
</feature>
<protein>
    <submittedName>
        <fullName evidence="7">Uncharacterized protein</fullName>
    </submittedName>
</protein>
<dbReference type="EnsemblMetazoa" id="AMEM012425-RA">
    <property type="protein sequence ID" value="AMEM012425-PA"/>
    <property type="gene ID" value="AMEM012425"/>
</dbReference>
<organism evidence="7 8">
    <name type="scientific">Anopheles merus</name>
    <name type="common">Mosquito</name>
    <dbReference type="NCBI Taxonomy" id="30066"/>
    <lineage>
        <taxon>Eukaryota</taxon>
        <taxon>Metazoa</taxon>
        <taxon>Ecdysozoa</taxon>
        <taxon>Arthropoda</taxon>
        <taxon>Hexapoda</taxon>
        <taxon>Insecta</taxon>
        <taxon>Pterygota</taxon>
        <taxon>Neoptera</taxon>
        <taxon>Endopterygota</taxon>
        <taxon>Diptera</taxon>
        <taxon>Nematocera</taxon>
        <taxon>Culicoidea</taxon>
        <taxon>Culicidae</taxon>
        <taxon>Anophelinae</taxon>
        <taxon>Anopheles</taxon>
    </lineage>
</organism>
<reference evidence="7" key="1">
    <citation type="submission" date="2020-05" db="UniProtKB">
        <authorList>
            <consortium name="EnsemblMetazoa"/>
        </authorList>
    </citation>
    <scope>IDENTIFICATION</scope>
    <source>
        <strain evidence="7">MAF</strain>
    </source>
</reference>
<evidence type="ECO:0000256" key="5">
    <source>
        <dbReference type="SAM" id="Coils"/>
    </source>
</evidence>